<evidence type="ECO:0000256" key="6">
    <source>
        <dbReference type="ARBA" id="ARBA00038073"/>
    </source>
</evidence>
<evidence type="ECO:0000259" key="9">
    <source>
        <dbReference type="SMART" id="SM00978"/>
    </source>
</evidence>
<proteinExistence type="evidence at transcript level"/>
<keyword evidence="4" id="KW-0496">Mitochondrion</keyword>
<protein>
    <recommendedName>
        <fullName evidence="7">Large ribosomal subunit protein mL45</fullName>
    </recommendedName>
    <alternativeName>
        <fullName evidence="8">39S ribosomal protein L45, mitochondrial</fullName>
    </alternativeName>
</protein>
<dbReference type="InterPro" id="IPR051975">
    <property type="entry name" value="mtLSU_mL45"/>
</dbReference>
<dbReference type="GO" id="GO:1990904">
    <property type="term" value="C:ribonucleoprotein complex"/>
    <property type="evidence" value="ECO:0007669"/>
    <property type="project" value="UniProtKB-KW"/>
</dbReference>
<evidence type="ECO:0000256" key="1">
    <source>
        <dbReference type="ARBA" id="ARBA00004173"/>
    </source>
</evidence>
<accession>A0A4Y7LZW5</accession>
<evidence type="ECO:0000313" key="10">
    <source>
        <dbReference type="EMBL" id="SVE73814.1"/>
    </source>
</evidence>
<dbReference type="SUPFAM" id="SSF54427">
    <property type="entry name" value="NTF2-like"/>
    <property type="match status" value="1"/>
</dbReference>
<gene>
    <name evidence="10" type="primary">EOG090X0DDP</name>
</gene>
<evidence type="ECO:0000256" key="7">
    <source>
        <dbReference type="ARBA" id="ARBA00039448"/>
    </source>
</evidence>
<evidence type="ECO:0000256" key="2">
    <source>
        <dbReference type="ARBA" id="ARBA00022946"/>
    </source>
</evidence>
<sequence>MTSVFVAQKKNNLIIATPFVCRVFFFFIDPSHLVRERHTKHWAPKFKKLRSMKVQKVKLPNFREEDDMSQFTPDQMRSRMKEQGVLPPRSWMERPINISATGGVFEPYIPPEGDGKLSTLTLGGAKQSMEFLSKKSKSMLAVRKIRSFEEDFSTSTFADDAQEIYIKAHKALAEKDYDTLHQCVTELCFPLMTFDLKSCTTRWQFLKSLEPPRVVHARCTDIINKENIFSQVTVRFHTQQTLAVYDRFGRLMYGSEVVAKDVVEYVVFEKHLANLYGLWRIHEKIIPDWMPEREPGRKTYVQQKPVVETEPVVDTAAPVTPTEQSAVVA</sequence>
<dbReference type="FunFam" id="3.10.450.240:FF:000003">
    <property type="entry name" value="39S ribosomal protein L45, mitochondrial"/>
    <property type="match status" value="1"/>
</dbReference>
<organism evidence="10">
    <name type="scientific">Daphnia atkinsoni</name>
    <dbReference type="NCBI Taxonomy" id="342845"/>
    <lineage>
        <taxon>Eukaryota</taxon>
        <taxon>Metazoa</taxon>
        <taxon>Ecdysozoa</taxon>
        <taxon>Arthropoda</taxon>
        <taxon>Crustacea</taxon>
        <taxon>Branchiopoda</taxon>
        <taxon>Diplostraca</taxon>
        <taxon>Cladocera</taxon>
        <taxon>Anomopoda</taxon>
        <taxon>Daphniidae</taxon>
        <taxon>Daphnia</taxon>
        <taxon>Daphnia atkinsoni group</taxon>
    </lineage>
</organism>
<dbReference type="GO" id="GO:0005840">
    <property type="term" value="C:ribosome"/>
    <property type="evidence" value="ECO:0007669"/>
    <property type="project" value="UniProtKB-KW"/>
</dbReference>
<dbReference type="PANTHER" id="PTHR28554:SF1">
    <property type="entry name" value="LARGE RIBOSOMAL SUBUNIT PROTEIN ML45"/>
    <property type="match status" value="1"/>
</dbReference>
<comment type="similarity">
    <text evidence="6">Belongs to the mitochondrion-specific ribosomal protein mL45 family.</text>
</comment>
<keyword evidence="3" id="KW-0689">Ribosomal protein</keyword>
<keyword evidence="2" id="KW-0809">Transit peptide</keyword>
<feature type="domain" description="Tim44-like" evidence="9">
    <location>
        <begin position="138"/>
        <end position="286"/>
    </location>
</feature>
<evidence type="ECO:0000256" key="8">
    <source>
        <dbReference type="ARBA" id="ARBA00043031"/>
    </source>
</evidence>
<dbReference type="EMBL" id="LR004195">
    <property type="protein sequence ID" value="SVE73814.1"/>
    <property type="molecule type" value="mRNA"/>
</dbReference>
<dbReference type="PANTHER" id="PTHR28554">
    <property type="entry name" value="39S RIBOSOMAL PROTEIN L45, MITOCHONDRIAL"/>
    <property type="match status" value="1"/>
</dbReference>
<dbReference type="AlphaFoldDB" id="A0A4Y7LZW5"/>
<dbReference type="Pfam" id="PF04280">
    <property type="entry name" value="Tim44"/>
    <property type="match status" value="1"/>
</dbReference>
<name>A0A4Y7LZW5_9CRUS</name>
<evidence type="ECO:0000256" key="3">
    <source>
        <dbReference type="ARBA" id="ARBA00022980"/>
    </source>
</evidence>
<evidence type="ECO:0000256" key="4">
    <source>
        <dbReference type="ARBA" id="ARBA00023128"/>
    </source>
</evidence>
<dbReference type="InterPro" id="IPR032710">
    <property type="entry name" value="NTF2-like_dom_sf"/>
</dbReference>
<evidence type="ECO:0000256" key="5">
    <source>
        <dbReference type="ARBA" id="ARBA00023274"/>
    </source>
</evidence>
<reference evidence="10" key="1">
    <citation type="submission" date="2018-08" db="EMBL/GenBank/DDBJ databases">
        <authorList>
            <person name="Cornetti L."/>
        </authorList>
    </citation>
    <scope>NUCLEOTIDE SEQUENCE</scope>
    <source>
        <strain evidence="10">IL-KID-3b-11</strain>
    </source>
</reference>
<dbReference type="Gene3D" id="3.10.450.240">
    <property type="match status" value="1"/>
</dbReference>
<dbReference type="InterPro" id="IPR007379">
    <property type="entry name" value="Tim44-like_dom"/>
</dbReference>
<comment type="subcellular location">
    <subcellularLocation>
        <location evidence="1">Mitochondrion</location>
    </subcellularLocation>
</comment>
<dbReference type="GO" id="GO:0005739">
    <property type="term" value="C:mitochondrion"/>
    <property type="evidence" value="ECO:0007669"/>
    <property type="project" value="UniProtKB-SubCell"/>
</dbReference>
<dbReference type="SMART" id="SM00978">
    <property type="entry name" value="Tim44"/>
    <property type="match status" value="1"/>
</dbReference>
<keyword evidence="5" id="KW-0687">Ribonucleoprotein</keyword>